<feature type="binding site" evidence="5">
    <location>
        <position position="263"/>
    </location>
    <ligand>
        <name>N(2)-acetyl-L-ornithine</name>
        <dbReference type="ChEBI" id="CHEBI:57805"/>
    </ligand>
</feature>
<feature type="binding site" evidence="5">
    <location>
        <position position="124"/>
    </location>
    <ligand>
        <name>N(2)-acetyl-L-ornithine</name>
        <dbReference type="ChEBI" id="CHEBI:57805"/>
    </ligand>
</feature>
<dbReference type="NCBIfam" id="TIGR00707">
    <property type="entry name" value="argD"/>
    <property type="match status" value="1"/>
</dbReference>
<dbReference type="PIRSF" id="PIRSF000521">
    <property type="entry name" value="Transaminase_4ab_Lys_Orn"/>
    <property type="match status" value="1"/>
</dbReference>
<dbReference type="GO" id="GO:0006526">
    <property type="term" value="P:L-arginine biosynthetic process"/>
    <property type="evidence" value="ECO:0007669"/>
    <property type="project" value="UniProtKB-UniRule"/>
</dbReference>
<dbReference type="InterPro" id="IPR049704">
    <property type="entry name" value="Aminotrans_3_PPA_site"/>
</dbReference>
<dbReference type="FunFam" id="3.40.640.10:FF:000004">
    <property type="entry name" value="Acetylornithine aminotransferase"/>
    <property type="match status" value="1"/>
</dbReference>
<comment type="subunit">
    <text evidence="5">Homodimer.</text>
</comment>
<comment type="miscellaneous">
    <text evidence="5">May also have succinyldiaminopimelate aminotransferase activity, thus carrying out the corresponding step in lysine biosynthesis.</text>
</comment>
<comment type="catalytic activity">
    <reaction evidence="5">
        <text>N(2)-acetyl-L-ornithine + 2-oxoglutarate = N-acetyl-L-glutamate 5-semialdehyde + L-glutamate</text>
        <dbReference type="Rhea" id="RHEA:18049"/>
        <dbReference type="ChEBI" id="CHEBI:16810"/>
        <dbReference type="ChEBI" id="CHEBI:29123"/>
        <dbReference type="ChEBI" id="CHEBI:29985"/>
        <dbReference type="ChEBI" id="CHEBI:57805"/>
        <dbReference type="EC" id="2.6.1.11"/>
    </reaction>
</comment>
<comment type="cofactor">
    <cofactor evidence="5">
        <name>pyridoxal 5'-phosphate</name>
        <dbReference type="ChEBI" id="CHEBI:597326"/>
    </cofactor>
    <text evidence="5">Binds 1 pyridoxal phosphate per subunit.</text>
</comment>
<dbReference type="InterPro" id="IPR004636">
    <property type="entry name" value="AcOrn/SuccOrn_fam"/>
</dbReference>
<dbReference type="GO" id="GO:0005737">
    <property type="term" value="C:cytoplasm"/>
    <property type="evidence" value="ECO:0007669"/>
    <property type="project" value="UniProtKB-SubCell"/>
</dbReference>
<dbReference type="InterPro" id="IPR015424">
    <property type="entry name" value="PyrdxlP-dep_Trfase"/>
</dbReference>
<dbReference type="Proteomes" id="UP000052258">
    <property type="component" value="Unassembled WGS sequence"/>
</dbReference>
<dbReference type="AlphaFoldDB" id="A0A0J8GDP8"/>
<name>A0A0J8GDP8_9LIST</name>
<dbReference type="PATRIC" id="fig|1430899.3.peg.512"/>
<dbReference type="SUPFAM" id="SSF53383">
    <property type="entry name" value="PLP-dependent transferases"/>
    <property type="match status" value="1"/>
</dbReference>
<keyword evidence="7" id="KW-1185">Reference proteome</keyword>
<comment type="subcellular location">
    <subcellularLocation>
        <location evidence="5">Cytoplasm</location>
    </subcellularLocation>
</comment>
<gene>
    <name evidence="5" type="primary">argD</name>
    <name evidence="6" type="ORF">X560_0498</name>
</gene>
<reference evidence="6 7" key="1">
    <citation type="journal article" date="2015" name="Genome Biol. Evol.">
        <title>Comparative Genomics of Listeria Sensu Lato: Genus-Wide Differences in Evolutionary Dynamics and the Progressive Gain of Complex, Potentially Pathogenicity-Related Traits through Lateral Gene Transfer.</title>
        <authorList>
            <person name="Chiara M."/>
            <person name="Caruso M."/>
            <person name="D'Erchia A.M."/>
            <person name="Manzari C."/>
            <person name="Fraccalvieri R."/>
            <person name="Goffredo E."/>
            <person name="Latorre L."/>
            <person name="Miccolupo A."/>
            <person name="Padalino I."/>
            <person name="Santagada G."/>
            <person name="Chiocco D."/>
            <person name="Pesole G."/>
            <person name="Horner D.S."/>
            <person name="Parisi A."/>
        </authorList>
    </citation>
    <scope>NUCLEOTIDE SEQUENCE [LARGE SCALE GENOMIC DNA]</scope>
    <source>
        <strain evidence="6 7">1991</strain>
    </source>
</reference>
<dbReference type="RefSeq" id="WP_007472672.1">
    <property type="nucleotide sequence ID" value="NZ_KQ130610.1"/>
</dbReference>
<feature type="binding site" evidence="5">
    <location>
        <position position="121"/>
    </location>
    <ligand>
        <name>pyridoxal 5'-phosphate</name>
        <dbReference type="ChEBI" id="CHEBI:597326"/>
    </ligand>
</feature>
<organism evidence="6 7">
    <name type="scientific">Listeria fleischmannii 1991</name>
    <dbReference type="NCBI Taxonomy" id="1430899"/>
    <lineage>
        <taxon>Bacteria</taxon>
        <taxon>Bacillati</taxon>
        <taxon>Bacillota</taxon>
        <taxon>Bacilli</taxon>
        <taxon>Bacillales</taxon>
        <taxon>Listeriaceae</taxon>
        <taxon>Listeria</taxon>
    </lineage>
</organism>
<comment type="pathway">
    <text evidence="5">Amino-acid biosynthesis; L-arginine biosynthesis; N(2)-acetyl-L-ornithine from L-glutamate: step 4/4.</text>
</comment>
<dbReference type="GO" id="GO:0030170">
    <property type="term" value="F:pyridoxal phosphate binding"/>
    <property type="evidence" value="ECO:0007669"/>
    <property type="project" value="InterPro"/>
</dbReference>
<dbReference type="GO" id="GO:0042802">
    <property type="term" value="F:identical protein binding"/>
    <property type="evidence" value="ECO:0007669"/>
    <property type="project" value="TreeGrafter"/>
</dbReference>
<dbReference type="EMBL" id="AZHO01000006">
    <property type="protein sequence ID" value="KMT60807.1"/>
    <property type="molecule type" value="Genomic_DNA"/>
</dbReference>
<feature type="binding site" evidence="5">
    <location>
        <begin position="206"/>
        <end position="209"/>
    </location>
    <ligand>
        <name>pyridoxal 5'-phosphate</name>
        <dbReference type="ChEBI" id="CHEBI:597326"/>
    </ligand>
</feature>
<dbReference type="EC" id="2.6.1.11" evidence="5"/>
<keyword evidence="4 5" id="KW-0663">Pyridoxal phosphate</keyword>
<dbReference type="UniPathway" id="UPA00068">
    <property type="reaction ID" value="UER00109"/>
</dbReference>
<keyword evidence="5" id="KW-0055">Arginine biosynthesis</keyword>
<dbReference type="CDD" id="cd00610">
    <property type="entry name" value="OAT_like"/>
    <property type="match status" value="1"/>
</dbReference>
<evidence type="ECO:0000256" key="3">
    <source>
        <dbReference type="ARBA" id="ARBA00022679"/>
    </source>
</evidence>
<keyword evidence="1 5" id="KW-0032">Aminotransferase</keyword>
<dbReference type="InterPro" id="IPR005814">
    <property type="entry name" value="Aminotrans_3"/>
</dbReference>
<dbReference type="HAMAP" id="MF_01107">
    <property type="entry name" value="ArgD_aminotrans_3"/>
    <property type="match status" value="1"/>
</dbReference>
<dbReference type="PANTHER" id="PTHR11986">
    <property type="entry name" value="AMINOTRANSFERASE CLASS III"/>
    <property type="match status" value="1"/>
</dbReference>
<evidence type="ECO:0000256" key="2">
    <source>
        <dbReference type="ARBA" id="ARBA00022605"/>
    </source>
</evidence>
<evidence type="ECO:0000313" key="7">
    <source>
        <dbReference type="Proteomes" id="UP000052258"/>
    </source>
</evidence>
<dbReference type="Gene3D" id="3.40.640.10">
    <property type="entry name" value="Type I PLP-dependent aspartate aminotransferase-like (Major domain)"/>
    <property type="match status" value="1"/>
</dbReference>
<comment type="similarity">
    <text evidence="5">Belongs to the class-III pyridoxal-phosphate-dependent aminotransferase family. ArgD subfamily.</text>
</comment>
<dbReference type="GO" id="GO:0003992">
    <property type="term" value="F:N2-acetyl-L-ornithine:2-oxoglutarate 5-aminotransferase activity"/>
    <property type="evidence" value="ECO:0007669"/>
    <property type="project" value="UniProtKB-UniRule"/>
</dbReference>
<dbReference type="PANTHER" id="PTHR11986:SF79">
    <property type="entry name" value="ACETYLORNITHINE AMINOTRANSFERASE, MITOCHONDRIAL"/>
    <property type="match status" value="1"/>
</dbReference>
<dbReference type="Gene3D" id="3.90.1150.10">
    <property type="entry name" value="Aspartate Aminotransferase, domain 1"/>
    <property type="match status" value="1"/>
</dbReference>
<sequence length="378" mass="41168">MTHLFPTYNRLPIELSRGNGTIVSDTQGKTYLDFTSGIGVCNLGHVNNEVHQAVSAQLAQIWHTSNLFLNEKQERVAALLAKDNLTYTFFCNSGAEANEAAIKLARKHTGRNQVITFQQSFHGRTYGAMAATGQDKVKRGFGEMLPGFSYAPFNDFEALLALVTEDVACVMLEIIQGEGGVHPANEDFLKKVESLCHQNGTLLIIDEVQTGMGRTGFMYAYEAYGIKPDIITLAKGLGNGLPIGAVVGDEKLFSSFSNGTHGSTFGGNQVVLSASEVVVKQISDAAFLADVQKKATSFRQKLDTLLTYPVVKDVRGRGFLLGIELQTDAAEILEKARENGLLLLTAGEKVVRIMPPLTVSEDELDRAFFILQTILREG</sequence>
<proteinExistence type="inferred from homology"/>
<evidence type="ECO:0000313" key="6">
    <source>
        <dbReference type="EMBL" id="KMT60807.1"/>
    </source>
</evidence>
<dbReference type="NCBIfam" id="NF002325">
    <property type="entry name" value="PRK01278.1"/>
    <property type="match status" value="1"/>
</dbReference>
<evidence type="ECO:0000256" key="1">
    <source>
        <dbReference type="ARBA" id="ARBA00022576"/>
    </source>
</evidence>
<protein>
    <recommendedName>
        <fullName evidence="5">Acetylornithine aminotransferase</fullName>
        <shortName evidence="5">ACOAT</shortName>
        <ecNumber evidence="5">2.6.1.11</ecNumber>
    </recommendedName>
</protein>
<comment type="caution">
    <text evidence="6">The sequence shown here is derived from an EMBL/GenBank/DDBJ whole genome shotgun (WGS) entry which is preliminary data.</text>
</comment>
<dbReference type="PROSITE" id="PS00600">
    <property type="entry name" value="AA_TRANSFER_CLASS_3"/>
    <property type="match status" value="1"/>
</dbReference>
<feature type="binding site" evidence="5">
    <location>
        <begin position="94"/>
        <end position="95"/>
    </location>
    <ligand>
        <name>pyridoxal 5'-phosphate</name>
        <dbReference type="ChEBI" id="CHEBI:597326"/>
    </ligand>
</feature>
<feature type="binding site" evidence="5">
    <location>
        <position position="264"/>
    </location>
    <ligand>
        <name>pyridoxal 5'-phosphate</name>
        <dbReference type="ChEBI" id="CHEBI:597326"/>
    </ligand>
</feature>
<dbReference type="NCBIfam" id="NF002797">
    <property type="entry name" value="PRK02936.1"/>
    <property type="match status" value="1"/>
</dbReference>
<dbReference type="OrthoDB" id="9807885at2"/>
<dbReference type="InterPro" id="IPR050103">
    <property type="entry name" value="Class-III_PLP-dep_AT"/>
</dbReference>
<evidence type="ECO:0000256" key="5">
    <source>
        <dbReference type="HAMAP-Rule" id="MF_01107"/>
    </source>
</evidence>
<keyword evidence="3 5" id="KW-0808">Transferase</keyword>
<dbReference type="Pfam" id="PF00202">
    <property type="entry name" value="Aminotran_3"/>
    <property type="match status" value="1"/>
</dbReference>
<keyword evidence="5" id="KW-0963">Cytoplasm</keyword>
<dbReference type="InterPro" id="IPR015421">
    <property type="entry name" value="PyrdxlP-dep_Trfase_major"/>
</dbReference>
<feature type="modified residue" description="N6-(pyridoxal phosphate)lysine" evidence="5">
    <location>
        <position position="235"/>
    </location>
</feature>
<keyword evidence="2 5" id="KW-0028">Amino-acid biosynthesis</keyword>
<evidence type="ECO:0000256" key="4">
    <source>
        <dbReference type="ARBA" id="ARBA00022898"/>
    </source>
</evidence>
<dbReference type="InterPro" id="IPR015422">
    <property type="entry name" value="PyrdxlP-dep_Trfase_small"/>
</dbReference>
<accession>A0A0J8GDP8</accession>